<reference evidence="1" key="1">
    <citation type="submission" date="2018-05" db="EMBL/GenBank/DDBJ databases">
        <authorList>
            <person name="Lanie J.A."/>
            <person name="Ng W.-L."/>
            <person name="Kazmierczak K.M."/>
            <person name="Andrzejewski T.M."/>
            <person name="Davidsen T.M."/>
            <person name="Wayne K.J."/>
            <person name="Tettelin H."/>
            <person name="Glass J.I."/>
            <person name="Rusch D."/>
            <person name="Podicherti R."/>
            <person name="Tsui H.-C.T."/>
            <person name="Winkler M.E."/>
        </authorList>
    </citation>
    <scope>NUCLEOTIDE SEQUENCE</scope>
</reference>
<name>A0A382ASP9_9ZZZZ</name>
<accession>A0A382ASP9</accession>
<dbReference type="AlphaFoldDB" id="A0A382ASP9"/>
<proteinExistence type="predicted"/>
<sequence>MIPTTTNVTSATAIVRASRRRYAAFRISIALACFISAAAESASERNALPGLEPFPEQLNTRLIGDYQAKGSDYKPRTHHLHPNGT</sequence>
<evidence type="ECO:0000313" key="1">
    <source>
        <dbReference type="EMBL" id="SVB04053.1"/>
    </source>
</evidence>
<gene>
    <name evidence="1" type="ORF">METZ01_LOCUS156907</name>
</gene>
<protein>
    <submittedName>
        <fullName evidence="1">Uncharacterized protein</fullName>
    </submittedName>
</protein>
<feature type="non-terminal residue" evidence="1">
    <location>
        <position position="85"/>
    </location>
</feature>
<organism evidence="1">
    <name type="scientific">marine metagenome</name>
    <dbReference type="NCBI Taxonomy" id="408172"/>
    <lineage>
        <taxon>unclassified sequences</taxon>
        <taxon>metagenomes</taxon>
        <taxon>ecological metagenomes</taxon>
    </lineage>
</organism>
<dbReference type="EMBL" id="UINC01026494">
    <property type="protein sequence ID" value="SVB04053.1"/>
    <property type="molecule type" value="Genomic_DNA"/>
</dbReference>